<name>A0ACB9RW43_9MYRT</name>
<accession>A0ACB9RW43</accession>
<reference evidence="2" key="1">
    <citation type="journal article" date="2023" name="Front. Plant Sci.">
        <title>Chromosomal-level genome assembly of Melastoma candidum provides insights into trichome evolution.</title>
        <authorList>
            <person name="Zhong Y."/>
            <person name="Wu W."/>
            <person name="Sun C."/>
            <person name="Zou P."/>
            <person name="Liu Y."/>
            <person name="Dai S."/>
            <person name="Zhou R."/>
        </authorList>
    </citation>
    <scope>NUCLEOTIDE SEQUENCE [LARGE SCALE GENOMIC DNA]</scope>
</reference>
<evidence type="ECO:0000313" key="1">
    <source>
        <dbReference type="EMBL" id="KAI4383310.1"/>
    </source>
</evidence>
<proteinExistence type="predicted"/>
<protein>
    <submittedName>
        <fullName evidence="1">Uncharacterized protein</fullName>
    </submittedName>
</protein>
<dbReference type="EMBL" id="CM042882">
    <property type="protein sequence ID" value="KAI4383310.1"/>
    <property type="molecule type" value="Genomic_DNA"/>
</dbReference>
<keyword evidence="2" id="KW-1185">Reference proteome</keyword>
<organism evidence="1 2">
    <name type="scientific">Melastoma candidum</name>
    <dbReference type="NCBI Taxonomy" id="119954"/>
    <lineage>
        <taxon>Eukaryota</taxon>
        <taxon>Viridiplantae</taxon>
        <taxon>Streptophyta</taxon>
        <taxon>Embryophyta</taxon>
        <taxon>Tracheophyta</taxon>
        <taxon>Spermatophyta</taxon>
        <taxon>Magnoliopsida</taxon>
        <taxon>eudicotyledons</taxon>
        <taxon>Gunneridae</taxon>
        <taxon>Pentapetalae</taxon>
        <taxon>rosids</taxon>
        <taxon>malvids</taxon>
        <taxon>Myrtales</taxon>
        <taxon>Melastomataceae</taxon>
        <taxon>Melastomatoideae</taxon>
        <taxon>Melastomateae</taxon>
        <taxon>Melastoma</taxon>
    </lineage>
</organism>
<evidence type="ECO:0000313" key="2">
    <source>
        <dbReference type="Proteomes" id="UP001057402"/>
    </source>
</evidence>
<dbReference type="Proteomes" id="UP001057402">
    <property type="component" value="Chromosome 3"/>
</dbReference>
<comment type="caution">
    <text evidence="1">The sequence shown here is derived from an EMBL/GenBank/DDBJ whole genome shotgun (WGS) entry which is preliminary data.</text>
</comment>
<sequence>MEANLRGFCREFMIKLTPNFRSFLLKGDEMKRSSDIALGFFRVKGVFGEFRDMGLLMTESAATSLIRSLGNVGMVEELLWVWRKMKVNGIVPSLYTYNFLLNGFVNSMFIESAEKVFEVMEGGSIVPDTSSDQWALQAWEAGGGNFFRNAGGQRLAVNPTMYSCLIDGHGKAGRVDEAEKLFEKMVEMGCTRDAYCYNVLIDAYAKHGKIDDA</sequence>
<gene>
    <name evidence="1" type="ORF">MLD38_009162</name>
</gene>